<evidence type="ECO:0000313" key="11">
    <source>
        <dbReference type="Proteomes" id="UP000631034"/>
    </source>
</evidence>
<feature type="domain" description="Methyltransferase type 11" evidence="9">
    <location>
        <begin position="49"/>
        <end position="141"/>
    </location>
</feature>
<dbReference type="InterPro" id="IPR013216">
    <property type="entry name" value="Methyltransf_11"/>
</dbReference>
<dbReference type="EC" id="2.1.1.197" evidence="3 8"/>
<keyword evidence="11" id="KW-1185">Reference proteome</keyword>
<dbReference type="InterPro" id="IPR029063">
    <property type="entry name" value="SAM-dependent_MTases_sf"/>
</dbReference>
<evidence type="ECO:0000256" key="6">
    <source>
        <dbReference type="ARBA" id="ARBA00022691"/>
    </source>
</evidence>
<protein>
    <recommendedName>
        <fullName evidence="3 8">Malonyl-[acyl-carrier protein] O-methyltransferase</fullName>
        <shortName evidence="8">Malonyl-ACP O-methyltransferase</shortName>
        <ecNumber evidence="3 8">2.1.1.197</ecNumber>
    </recommendedName>
    <alternativeName>
        <fullName evidence="8">Biotin synthesis protein BioC</fullName>
    </alternativeName>
</protein>
<keyword evidence="4 8" id="KW-0489">Methyltransferase</keyword>
<evidence type="ECO:0000256" key="7">
    <source>
        <dbReference type="ARBA" id="ARBA00022756"/>
    </source>
</evidence>
<evidence type="ECO:0000256" key="3">
    <source>
        <dbReference type="ARBA" id="ARBA00012327"/>
    </source>
</evidence>
<comment type="caution">
    <text evidence="10">The sequence shown here is derived from an EMBL/GenBank/DDBJ whole genome shotgun (WGS) entry which is preliminary data.</text>
</comment>
<dbReference type="UniPathway" id="UPA00078"/>
<dbReference type="EMBL" id="JACZHT010000002">
    <property type="protein sequence ID" value="MBE1236804.1"/>
    <property type="molecule type" value="Genomic_DNA"/>
</dbReference>
<dbReference type="SUPFAM" id="SSF53335">
    <property type="entry name" value="S-adenosyl-L-methionine-dependent methyltransferases"/>
    <property type="match status" value="1"/>
</dbReference>
<evidence type="ECO:0000256" key="2">
    <source>
        <dbReference type="ARBA" id="ARBA00004746"/>
    </source>
</evidence>
<name>A0A8J6YMV5_9PROT</name>
<dbReference type="Pfam" id="PF08241">
    <property type="entry name" value="Methyltransf_11"/>
    <property type="match status" value="1"/>
</dbReference>
<keyword evidence="7 8" id="KW-0093">Biotin biosynthesis</keyword>
<dbReference type="GO" id="GO:0102130">
    <property type="term" value="F:malonyl-CoA methyltransferase activity"/>
    <property type="evidence" value="ECO:0007669"/>
    <property type="project" value="UniProtKB-EC"/>
</dbReference>
<organism evidence="10 11">
    <name type="scientific">Phaeovibrio sulfidiphilus</name>
    <dbReference type="NCBI Taxonomy" id="1220600"/>
    <lineage>
        <taxon>Bacteria</taxon>
        <taxon>Pseudomonadati</taxon>
        <taxon>Pseudomonadota</taxon>
        <taxon>Alphaproteobacteria</taxon>
        <taxon>Rhodospirillales</taxon>
        <taxon>Rhodospirillaceae</taxon>
        <taxon>Phaeovibrio</taxon>
    </lineage>
</organism>
<evidence type="ECO:0000256" key="5">
    <source>
        <dbReference type="ARBA" id="ARBA00022679"/>
    </source>
</evidence>
<sequence>MRDKLRVARSFSQASPAYDARAGLQTVVGAALLDLLETGCSRAPEVLIDLGCGTGARTALLMDLHPGARAFGLDLAQGMARHAASRAPGAFYVTGDMEALPFAPRVADLLYSSLAIQWCEDPASVLREAHRVLRPGGRFVFSTLLAGTLWQLEEGWRQVDSHVHVNRFRTGGDYRSLAENAGFRITAWREETRIETFPDVLALMRSVKGIGARNLNTGRRPGLTAPARIAALARAFEPLRTLEGLPLTYRVLYVGLEKPA</sequence>
<comment type="pathway">
    <text evidence="2 8">Cofactor biosynthesis; biotin biosynthesis.</text>
</comment>
<keyword evidence="5 8" id="KW-0808">Transferase</keyword>
<gene>
    <name evidence="8 10" type="primary">bioC</name>
    <name evidence="10" type="ORF">IHV25_03945</name>
</gene>
<evidence type="ECO:0000256" key="1">
    <source>
        <dbReference type="ARBA" id="ARBA00000852"/>
    </source>
</evidence>
<dbReference type="InterPro" id="IPR050602">
    <property type="entry name" value="Malonyl-ACP_OMT"/>
</dbReference>
<dbReference type="GO" id="GO:0010340">
    <property type="term" value="F:carboxyl-O-methyltransferase activity"/>
    <property type="evidence" value="ECO:0007669"/>
    <property type="project" value="UniProtKB-UniRule"/>
</dbReference>
<dbReference type="GO" id="GO:0032259">
    <property type="term" value="P:methylation"/>
    <property type="evidence" value="ECO:0007669"/>
    <property type="project" value="UniProtKB-KW"/>
</dbReference>
<dbReference type="GO" id="GO:0009102">
    <property type="term" value="P:biotin biosynthetic process"/>
    <property type="evidence" value="ECO:0007669"/>
    <property type="project" value="UniProtKB-UniRule"/>
</dbReference>
<evidence type="ECO:0000313" key="10">
    <source>
        <dbReference type="EMBL" id="MBE1236804.1"/>
    </source>
</evidence>
<dbReference type="CDD" id="cd02440">
    <property type="entry name" value="AdoMet_MTases"/>
    <property type="match status" value="1"/>
</dbReference>
<accession>A0A8J6YMV5</accession>
<proteinExistence type="inferred from homology"/>
<dbReference type="AlphaFoldDB" id="A0A8J6YMV5"/>
<comment type="catalytic activity">
    <reaction evidence="1 8">
        <text>malonyl-[ACP] + S-adenosyl-L-methionine = malonyl-[ACP] methyl ester + S-adenosyl-L-homocysteine</text>
        <dbReference type="Rhea" id="RHEA:17105"/>
        <dbReference type="Rhea" id="RHEA-COMP:9623"/>
        <dbReference type="Rhea" id="RHEA-COMP:9954"/>
        <dbReference type="ChEBI" id="CHEBI:57856"/>
        <dbReference type="ChEBI" id="CHEBI:59789"/>
        <dbReference type="ChEBI" id="CHEBI:78449"/>
        <dbReference type="ChEBI" id="CHEBI:78845"/>
        <dbReference type="EC" id="2.1.1.197"/>
    </reaction>
</comment>
<dbReference type="GO" id="GO:0008757">
    <property type="term" value="F:S-adenosylmethionine-dependent methyltransferase activity"/>
    <property type="evidence" value="ECO:0007669"/>
    <property type="project" value="InterPro"/>
</dbReference>
<dbReference type="InterPro" id="IPR011814">
    <property type="entry name" value="BioC"/>
</dbReference>
<comment type="function">
    <text evidence="8">Converts the free carboxyl group of a malonyl-thioester to its methyl ester by transfer of a methyl group from S-adenosyl-L-methionine (SAM). It allows to synthesize pimeloyl-ACP via the fatty acid synthetic pathway.</text>
</comment>
<dbReference type="Proteomes" id="UP000631034">
    <property type="component" value="Unassembled WGS sequence"/>
</dbReference>
<evidence type="ECO:0000259" key="9">
    <source>
        <dbReference type="Pfam" id="PF08241"/>
    </source>
</evidence>
<reference evidence="10" key="1">
    <citation type="submission" date="2020-10" db="EMBL/GenBank/DDBJ databases">
        <title>Genome sequence of the unusual species of purple photosynthetic bacteria, Phaeovibrio sulfidiphilus DSM 23193, type strain.</title>
        <authorList>
            <person name="Kyndt J.A."/>
            <person name="Meyer T.E."/>
        </authorList>
    </citation>
    <scope>NUCLEOTIDE SEQUENCE</scope>
    <source>
        <strain evidence="10">DSM 23193</strain>
    </source>
</reference>
<dbReference type="HAMAP" id="MF_00835">
    <property type="entry name" value="BioC"/>
    <property type="match status" value="1"/>
</dbReference>
<comment type="similarity">
    <text evidence="8">Belongs to the methyltransferase superfamily.</text>
</comment>
<keyword evidence="6 8" id="KW-0949">S-adenosyl-L-methionine</keyword>
<evidence type="ECO:0000256" key="4">
    <source>
        <dbReference type="ARBA" id="ARBA00022603"/>
    </source>
</evidence>
<evidence type="ECO:0000256" key="8">
    <source>
        <dbReference type="HAMAP-Rule" id="MF_00835"/>
    </source>
</evidence>
<dbReference type="Gene3D" id="3.40.50.150">
    <property type="entry name" value="Vaccinia Virus protein VP39"/>
    <property type="match status" value="1"/>
</dbReference>
<dbReference type="PANTHER" id="PTHR13090">
    <property type="entry name" value="ARGININE-HYDROXYLASE NDUFAF5, MITOCHONDRIAL"/>
    <property type="match status" value="1"/>
</dbReference>
<dbReference type="NCBIfam" id="TIGR02072">
    <property type="entry name" value="BioC"/>
    <property type="match status" value="1"/>
</dbReference>
<dbReference type="PANTHER" id="PTHR13090:SF1">
    <property type="entry name" value="ARGININE-HYDROXYLASE NDUFAF5, MITOCHONDRIAL"/>
    <property type="match status" value="1"/>
</dbReference>